<protein>
    <submittedName>
        <fullName evidence="1">Uncharacterized protein</fullName>
    </submittedName>
</protein>
<dbReference type="EMBL" id="BARS01037342">
    <property type="protein sequence ID" value="GAG25238.1"/>
    <property type="molecule type" value="Genomic_DNA"/>
</dbReference>
<sequence>MKAKLAALMLGLGAVGLMLSPMTSFTSQAEAKTVCKTKRGKGWAWTEGMARFQAWEIAAQLSGNWPFASHRFKDAHERVTSIFGKRADLIHGLQFTPVLK</sequence>
<accession>X0WL59</accession>
<proteinExistence type="predicted"/>
<gene>
    <name evidence="1" type="ORF">S01H1_57270</name>
</gene>
<name>X0WL59_9ZZZZ</name>
<organism evidence="1">
    <name type="scientific">marine sediment metagenome</name>
    <dbReference type="NCBI Taxonomy" id="412755"/>
    <lineage>
        <taxon>unclassified sequences</taxon>
        <taxon>metagenomes</taxon>
        <taxon>ecological metagenomes</taxon>
    </lineage>
</organism>
<reference evidence="1" key="1">
    <citation type="journal article" date="2014" name="Front. Microbiol.">
        <title>High frequency of phylogenetically diverse reductive dehalogenase-homologous genes in deep subseafloor sedimentary metagenomes.</title>
        <authorList>
            <person name="Kawai M."/>
            <person name="Futagami T."/>
            <person name="Toyoda A."/>
            <person name="Takaki Y."/>
            <person name="Nishi S."/>
            <person name="Hori S."/>
            <person name="Arai W."/>
            <person name="Tsubouchi T."/>
            <person name="Morono Y."/>
            <person name="Uchiyama I."/>
            <person name="Ito T."/>
            <person name="Fujiyama A."/>
            <person name="Inagaki F."/>
            <person name="Takami H."/>
        </authorList>
    </citation>
    <scope>NUCLEOTIDE SEQUENCE</scope>
    <source>
        <strain evidence="1">Expedition CK06-06</strain>
    </source>
</reference>
<dbReference type="AlphaFoldDB" id="X0WL59"/>
<evidence type="ECO:0000313" key="1">
    <source>
        <dbReference type="EMBL" id="GAG25238.1"/>
    </source>
</evidence>
<comment type="caution">
    <text evidence="1">The sequence shown here is derived from an EMBL/GenBank/DDBJ whole genome shotgun (WGS) entry which is preliminary data.</text>
</comment>